<name>A0A177I0B0_9ACTN</name>
<dbReference type="AlphaFoldDB" id="A0A177I0B0"/>
<evidence type="ECO:0000259" key="1">
    <source>
        <dbReference type="Pfam" id="PF13700"/>
    </source>
</evidence>
<dbReference type="Proteomes" id="UP000077381">
    <property type="component" value="Unassembled WGS sequence"/>
</dbReference>
<evidence type="ECO:0000313" key="2">
    <source>
        <dbReference type="EMBL" id="OAH16390.1"/>
    </source>
</evidence>
<comment type="caution">
    <text evidence="2">The sequence shown here is derived from an EMBL/GenBank/DDBJ whole genome shotgun (WGS) entry which is preliminary data.</text>
</comment>
<proteinExistence type="predicted"/>
<dbReference type="OrthoDB" id="3403253at2"/>
<organism evidence="2 3">
    <name type="scientific">Streptomyces jeddahensis</name>
    <dbReference type="NCBI Taxonomy" id="1716141"/>
    <lineage>
        <taxon>Bacteria</taxon>
        <taxon>Bacillati</taxon>
        <taxon>Actinomycetota</taxon>
        <taxon>Actinomycetes</taxon>
        <taxon>Kitasatosporales</taxon>
        <taxon>Streptomycetaceae</taxon>
        <taxon>Streptomyces</taxon>
    </lineage>
</organism>
<feature type="domain" description="DUF4158" evidence="1">
    <location>
        <begin position="9"/>
        <end position="83"/>
    </location>
</feature>
<evidence type="ECO:0000313" key="3">
    <source>
        <dbReference type="Proteomes" id="UP000077381"/>
    </source>
</evidence>
<dbReference type="STRING" id="1716141.STSP_02650"/>
<reference evidence="2 3" key="1">
    <citation type="submission" date="2015-12" db="EMBL/GenBank/DDBJ databases">
        <title>Genome sequence of Streptomyces sp. G25.</title>
        <authorList>
            <person name="Poehlein A."/>
            <person name="Roettig A."/>
            <person name="Hiessl S."/>
            <person name="Hauschild P."/>
            <person name="Schauer J."/>
            <person name="Madkour M.H."/>
            <person name="Al-Ansari A.M."/>
            <person name="Almakishah N.H."/>
            <person name="Steinbuechel A."/>
            <person name="Daniel R."/>
        </authorList>
    </citation>
    <scope>NUCLEOTIDE SEQUENCE [LARGE SCALE GENOMIC DNA]</scope>
    <source>
        <strain evidence="3">G25(2015)</strain>
    </source>
</reference>
<keyword evidence="3" id="KW-1185">Reference proteome</keyword>
<sequence length="84" mass="9472">MKRVGNKSGATRPGFALLLKFFEAEARFPESVREVPSVAVEYVAQQVQVPAGAWAEYDWQSKAIQRHRGEIRAAYGFRANTEED</sequence>
<accession>A0A177I0B0</accession>
<dbReference type="Pfam" id="PF13700">
    <property type="entry name" value="DUF4158"/>
    <property type="match status" value="1"/>
</dbReference>
<gene>
    <name evidence="2" type="ORF">STSP_02650</name>
</gene>
<dbReference type="PATRIC" id="fig|1716141.3.peg.281"/>
<protein>
    <recommendedName>
        <fullName evidence="1">DUF4158 domain-containing protein</fullName>
    </recommendedName>
</protein>
<dbReference type="InterPro" id="IPR025296">
    <property type="entry name" value="DUF4158"/>
</dbReference>
<dbReference type="EMBL" id="LOHS01000019">
    <property type="protein sequence ID" value="OAH16390.1"/>
    <property type="molecule type" value="Genomic_DNA"/>
</dbReference>